<feature type="region of interest" description="Disordered" evidence="1">
    <location>
        <begin position="1"/>
        <end position="43"/>
    </location>
</feature>
<accession>A0ABD1YAI9</accession>
<feature type="compositionally biased region" description="Basic and acidic residues" evidence="1">
    <location>
        <begin position="1"/>
        <end position="10"/>
    </location>
</feature>
<proteinExistence type="predicted"/>
<feature type="compositionally biased region" description="Polar residues" evidence="1">
    <location>
        <begin position="114"/>
        <end position="124"/>
    </location>
</feature>
<feature type="region of interest" description="Disordered" evidence="1">
    <location>
        <begin position="57"/>
        <end position="176"/>
    </location>
</feature>
<reference evidence="2 3" key="1">
    <citation type="submission" date="2024-09" db="EMBL/GenBank/DDBJ databases">
        <title>Chromosome-scale assembly of Riccia fluitans.</title>
        <authorList>
            <person name="Paukszto L."/>
            <person name="Sawicki J."/>
            <person name="Karawczyk K."/>
            <person name="Piernik-Szablinska J."/>
            <person name="Szczecinska M."/>
            <person name="Mazdziarz M."/>
        </authorList>
    </citation>
    <scope>NUCLEOTIDE SEQUENCE [LARGE SCALE GENOMIC DNA]</scope>
    <source>
        <strain evidence="2">Rf_01</strain>
        <tissue evidence="2">Aerial parts of the thallus</tissue>
    </source>
</reference>
<dbReference type="Proteomes" id="UP001605036">
    <property type="component" value="Unassembled WGS sequence"/>
</dbReference>
<sequence>MVDREGRIKNDVILGSKQAGPNGENPESKISSSKSEESSFSKESFGWNASTMHLLSLYPGASGGVLPGSSPQGGLPSSKAREGNSAPASIGKQPSQSVRGEGWPTLEKQESVVKINTRNMNEQGSKQEKRNGTQRDNTKQGFLGKLPGASEGEREQKKLEKKKIGAERQQRREFQS</sequence>
<feature type="compositionally biased region" description="Low complexity" evidence="1">
    <location>
        <begin position="67"/>
        <end position="78"/>
    </location>
</feature>
<name>A0ABD1YAI9_9MARC</name>
<feature type="compositionally biased region" description="Basic and acidic residues" evidence="1">
    <location>
        <begin position="151"/>
        <end position="176"/>
    </location>
</feature>
<keyword evidence="3" id="KW-1185">Reference proteome</keyword>
<dbReference type="EMBL" id="JBHFFA010000006">
    <property type="protein sequence ID" value="KAL2622444.1"/>
    <property type="molecule type" value="Genomic_DNA"/>
</dbReference>
<evidence type="ECO:0000313" key="3">
    <source>
        <dbReference type="Proteomes" id="UP001605036"/>
    </source>
</evidence>
<comment type="caution">
    <text evidence="2">The sequence shown here is derived from an EMBL/GenBank/DDBJ whole genome shotgun (WGS) entry which is preliminary data.</text>
</comment>
<gene>
    <name evidence="2" type="ORF">R1flu_002649</name>
</gene>
<evidence type="ECO:0000313" key="2">
    <source>
        <dbReference type="EMBL" id="KAL2622444.1"/>
    </source>
</evidence>
<dbReference type="AlphaFoldDB" id="A0ABD1YAI9"/>
<feature type="compositionally biased region" description="Basic and acidic residues" evidence="1">
    <location>
        <begin position="125"/>
        <end position="138"/>
    </location>
</feature>
<organism evidence="2 3">
    <name type="scientific">Riccia fluitans</name>
    <dbReference type="NCBI Taxonomy" id="41844"/>
    <lineage>
        <taxon>Eukaryota</taxon>
        <taxon>Viridiplantae</taxon>
        <taxon>Streptophyta</taxon>
        <taxon>Embryophyta</taxon>
        <taxon>Marchantiophyta</taxon>
        <taxon>Marchantiopsida</taxon>
        <taxon>Marchantiidae</taxon>
        <taxon>Marchantiales</taxon>
        <taxon>Ricciaceae</taxon>
        <taxon>Riccia</taxon>
    </lineage>
</organism>
<protein>
    <submittedName>
        <fullName evidence="2">Uncharacterized protein</fullName>
    </submittedName>
</protein>
<evidence type="ECO:0000256" key="1">
    <source>
        <dbReference type="SAM" id="MobiDB-lite"/>
    </source>
</evidence>